<gene>
    <name evidence="1" type="ORF">TU35_009925</name>
</gene>
<dbReference type="Proteomes" id="UP000033636">
    <property type="component" value="Unassembled WGS sequence"/>
</dbReference>
<accession>A0ACC6V3M0</accession>
<evidence type="ECO:0000313" key="1">
    <source>
        <dbReference type="EMBL" id="MFB6491527.1"/>
    </source>
</evidence>
<organism evidence="1 2">
    <name type="scientific">Thermoproteus sp. AZ2</name>
    <dbReference type="NCBI Taxonomy" id="1609232"/>
    <lineage>
        <taxon>Archaea</taxon>
        <taxon>Thermoproteota</taxon>
        <taxon>Thermoprotei</taxon>
        <taxon>Thermoproteales</taxon>
        <taxon>Thermoproteaceae</taxon>
        <taxon>Thermoproteus</taxon>
    </lineage>
</organism>
<proteinExistence type="predicted"/>
<sequence length="115" mass="12701">MRCFAEVSVIVHATEDLDLVFSSLKSFFGDLPYIIQPLEGHYGNPLYLITAFIDDCEDVLKKLCAALPEVARLEPAPGREYYVRLDKQKFVGGVLALSASDDVVRIKVKAHGLCG</sequence>
<dbReference type="EMBL" id="JZWT02000044">
    <property type="protein sequence ID" value="MFB6491527.1"/>
    <property type="molecule type" value="Genomic_DNA"/>
</dbReference>
<evidence type="ECO:0000313" key="2">
    <source>
        <dbReference type="Proteomes" id="UP000033636"/>
    </source>
</evidence>
<protein>
    <submittedName>
        <fullName evidence="1">RNA-binding domain-containing protein</fullName>
    </submittedName>
</protein>
<name>A0ACC6V3M0_9CREN</name>
<reference evidence="1" key="1">
    <citation type="submission" date="2024-07" db="EMBL/GenBank/DDBJ databases">
        <title>Metagenome and Metagenome-Assembled Genomes of Archaea from a hot spring from the geothermal field of Los Azufres, Mexico.</title>
        <authorList>
            <person name="Marin-Paredes R."/>
            <person name="Martinez-Romero E."/>
            <person name="Servin-Garciduenas L.E."/>
        </authorList>
    </citation>
    <scope>NUCLEOTIDE SEQUENCE</scope>
</reference>
<comment type="caution">
    <text evidence="1">The sequence shown here is derived from an EMBL/GenBank/DDBJ whole genome shotgun (WGS) entry which is preliminary data.</text>
</comment>